<dbReference type="RefSeq" id="WP_097799476.1">
    <property type="nucleotide sequence ID" value="NZ_CP025570.1"/>
</dbReference>
<dbReference type="InterPro" id="IPR025159">
    <property type="entry name" value="AbiEi_N"/>
</dbReference>
<evidence type="ECO:0000313" key="3">
    <source>
        <dbReference type="Proteomes" id="UP000285875"/>
    </source>
</evidence>
<evidence type="ECO:0000313" key="2">
    <source>
        <dbReference type="EMBL" id="AZZ40280.1"/>
    </source>
</evidence>
<sequence length="311" mass="33724">MIPRTSVPASLSTAAAFQAGVVTRQQALSAGLTGEAVKSLLRAGRWDRLARGVYAIDGVDWDQMLWAGVLIGGPGSAVGGLAAAHIAGLVSRPEKIDIWAPRDQSYRRRLGPNPWVFHRGTRRPRGSPPHLGVEETILDLCADSDPDGISAWLALAITERRTTAARLADLLGDSPCLRNRKLIAECLEAVAGGSHSPLEVRYRRDVERCHGLPAGVRQKSVSEGTCSDVVYEEFGTITELDGRQGHRARGETRDAWRDSSHLALGLVTLRFGWADVVSRSCEVAARVAQVLRTRGWAGELRFCPDCPVHET</sequence>
<dbReference type="Proteomes" id="UP000285875">
    <property type="component" value="Chromosome"/>
</dbReference>
<feature type="domain" description="AbiEi antitoxin N-terminal" evidence="1">
    <location>
        <begin position="13"/>
        <end position="56"/>
    </location>
</feature>
<organism evidence="2 3">
    <name type="scientific">Acidipropionibacterium jensenii</name>
    <dbReference type="NCBI Taxonomy" id="1749"/>
    <lineage>
        <taxon>Bacteria</taxon>
        <taxon>Bacillati</taxon>
        <taxon>Actinomycetota</taxon>
        <taxon>Actinomycetes</taxon>
        <taxon>Propionibacteriales</taxon>
        <taxon>Propionibacteriaceae</taxon>
        <taxon>Acidipropionibacterium</taxon>
    </lineage>
</organism>
<dbReference type="AlphaFoldDB" id="A0A3T0S1M4"/>
<protein>
    <recommendedName>
        <fullName evidence="1">AbiEi antitoxin N-terminal domain-containing protein</fullName>
    </recommendedName>
</protein>
<name>A0A3T0S1M4_9ACTN</name>
<dbReference type="EMBL" id="CP025570">
    <property type="protein sequence ID" value="AZZ40280.1"/>
    <property type="molecule type" value="Genomic_DNA"/>
</dbReference>
<gene>
    <name evidence="2" type="ORF">C0Z10_11595</name>
</gene>
<reference evidence="3" key="1">
    <citation type="submission" date="2017-12" db="EMBL/GenBank/DDBJ databases">
        <title>Whole genome sequencing of Acidipropionibacterium jensenii strains JS279 and JS280.</title>
        <authorList>
            <person name="Deptula P."/>
            <person name="Laine P."/>
            <person name="Smolander O.-P."/>
            <person name="Paulin L."/>
            <person name="Auvinen P."/>
            <person name="Varmanen P."/>
        </authorList>
    </citation>
    <scope>NUCLEOTIDE SEQUENCE [LARGE SCALE GENOMIC DNA]</scope>
    <source>
        <strain evidence="3">JS280</strain>
    </source>
</reference>
<evidence type="ECO:0000259" key="1">
    <source>
        <dbReference type="Pfam" id="PF13338"/>
    </source>
</evidence>
<dbReference type="KEGG" id="aji:C0Z10_11595"/>
<accession>A0A3T0S1M4</accession>
<dbReference type="Pfam" id="PF13338">
    <property type="entry name" value="AbiEi_4"/>
    <property type="match status" value="1"/>
</dbReference>
<proteinExistence type="predicted"/>